<evidence type="ECO:0000313" key="1">
    <source>
        <dbReference type="EMBL" id="VVU99117.1"/>
    </source>
</evidence>
<reference evidence="1" key="1">
    <citation type="submission" date="2019-09" db="EMBL/GenBank/DDBJ databases">
        <authorList>
            <person name="Rodrigo-Torres L."/>
            <person name="Arahal R. D."/>
            <person name="Lucena T."/>
        </authorList>
    </citation>
    <scope>NUCLEOTIDE SEQUENCE</scope>
    <source>
        <strain evidence="1">ISS653</strain>
    </source>
</reference>
<accession>A0AC61Y3Y2</accession>
<sequence>MFQDLLHLFFPKKCVACEENLVHKEMICTSCLHQLPLANTHLNNENTLKKVFNHEVDIKKASCLLYYYKKGITQRLFHNLKYRGQEEISSYLAEWFTPYLEENNFMTGIDGIIPVPLHRSRLKERGYNQVEGFAKTLATNFNKVYIDDVLIKKEATKTQVFKNRLARQKIKPNYFSLEQESKIENKHILLCDDIVTTGATMKNCIQVLQVAKNVKISIASMAYAI</sequence>
<gene>
    <name evidence="1" type="ORF">FVB9532_00369</name>
</gene>
<dbReference type="EMBL" id="CABVMM010000001">
    <property type="protein sequence ID" value="VVU99117.1"/>
    <property type="molecule type" value="Genomic_DNA"/>
</dbReference>
<protein>
    <submittedName>
        <fullName evidence="1">Uncharacterized protein</fullName>
    </submittedName>
</protein>
<organism evidence="1 2">
    <name type="scientific">Mesonia oceanica</name>
    <dbReference type="NCBI Taxonomy" id="2687242"/>
    <lineage>
        <taxon>Bacteria</taxon>
        <taxon>Pseudomonadati</taxon>
        <taxon>Bacteroidota</taxon>
        <taxon>Flavobacteriia</taxon>
        <taxon>Flavobacteriales</taxon>
        <taxon>Flavobacteriaceae</taxon>
        <taxon>Mesonia</taxon>
    </lineage>
</organism>
<keyword evidence="2" id="KW-1185">Reference proteome</keyword>
<proteinExistence type="predicted"/>
<name>A0AC61Y3Y2_9FLAO</name>
<dbReference type="Proteomes" id="UP000356253">
    <property type="component" value="Unassembled WGS sequence"/>
</dbReference>
<evidence type="ECO:0000313" key="2">
    <source>
        <dbReference type="Proteomes" id="UP000356253"/>
    </source>
</evidence>
<comment type="caution">
    <text evidence="1">The sequence shown here is derived from an EMBL/GenBank/DDBJ whole genome shotgun (WGS) entry which is preliminary data.</text>
</comment>